<sequence length="364" mass="36760">MIFPPAFLDSSSWNDNQQQQQQQQGHHHQVAANGGGGDGNHELLQPSIMGGALPDGAGGGGGAGQVGPAKPMSMAERARLARIPLPEPGLKCPRCDSTNTKFCYFNNYSLSQPRHFCRACRRYWTRGGALRNVPVGGGYRRHAKRAKPKAASAAAATSAGAASATAAAAAALQAPAAGSTSSACATANVPALPGGGHGMLGGNLSMLPPLLRLADFDAMSLGSSFSGMAGAGKPSSLDGAGGGYSVGGGGGPGLEQWRAVQQMQSFPFLHAMDQGPLGPPLAMTMAPGMFHLGLDSGDNGRGGGGAGGEDGSGDHHQLHVMQAKREAAAAGYPGRGMYGDHHHFAAAAGYASYSNNAATGNHLL</sequence>
<evidence type="ECO:0000256" key="5">
    <source>
        <dbReference type="ARBA" id="ARBA00023125"/>
    </source>
</evidence>
<keyword evidence="7 8" id="KW-0539">Nucleus</keyword>
<gene>
    <name evidence="12" type="ORF">URODEC1_LOCUS14507</name>
</gene>
<evidence type="ECO:0000256" key="4">
    <source>
        <dbReference type="ARBA" id="ARBA00023015"/>
    </source>
</evidence>
<dbReference type="PANTHER" id="PTHR31992:SF337">
    <property type="entry name" value="DOF ZINC FINGER PROTEIN"/>
    <property type="match status" value="1"/>
</dbReference>
<keyword evidence="3 9" id="KW-0862">Zinc</keyword>
<feature type="compositionally biased region" description="Gly residues" evidence="10">
    <location>
        <begin position="299"/>
        <end position="310"/>
    </location>
</feature>
<feature type="compositionally biased region" description="Gly residues" evidence="10">
    <location>
        <begin position="56"/>
        <end position="65"/>
    </location>
</feature>
<evidence type="ECO:0000256" key="6">
    <source>
        <dbReference type="ARBA" id="ARBA00023163"/>
    </source>
</evidence>
<dbReference type="GO" id="GO:0005634">
    <property type="term" value="C:nucleus"/>
    <property type="evidence" value="ECO:0007669"/>
    <property type="project" value="UniProtKB-SubCell"/>
</dbReference>
<evidence type="ECO:0000256" key="3">
    <source>
        <dbReference type="ARBA" id="ARBA00022833"/>
    </source>
</evidence>
<keyword evidence="4 9" id="KW-0805">Transcription regulation</keyword>
<evidence type="ECO:0000256" key="8">
    <source>
        <dbReference type="PROSITE-ProRule" id="PRU00071"/>
    </source>
</evidence>
<dbReference type="Pfam" id="PF02701">
    <property type="entry name" value="Zn_ribbon_Dof"/>
    <property type="match status" value="1"/>
</dbReference>
<feature type="region of interest" description="Disordered" evidence="10">
    <location>
        <begin position="295"/>
        <end position="315"/>
    </location>
</feature>
<dbReference type="GO" id="GO:0003700">
    <property type="term" value="F:DNA-binding transcription factor activity"/>
    <property type="evidence" value="ECO:0007669"/>
    <property type="project" value="UniProtKB-UniRule"/>
</dbReference>
<comment type="function">
    <text evidence="9">Transcription factor that binds specifically to a 5'-AA[AG]G-3' consensus core sequence.</text>
</comment>
<dbReference type="PROSITE" id="PS01361">
    <property type="entry name" value="ZF_DOF_1"/>
    <property type="match status" value="1"/>
</dbReference>
<feature type="region of interest" description="Disordered" evidence="10">
    <location>
        <begin position="1"/>
        <end position="73"/>
    </location>
</feature>
<evidence type="ECO:0000256" key="1">
    <source>
        <dbReference type="ARBA" id="ARBA00022723"/>
    </source>
</evidence>
<feature type="domain" description="Dof-type" evidence="11">
    <location>
        <begin position="90"/>
        <end position="144"/>
    </location>
</feature>
<keyword evidence="5 8" id="KW-0238">DNA-binding</keyword>
<reference evidence="12" key="1">
    <citation type="submission" date="2024-10" db="EMBL/GenBank/DDBJ databases">
        <authorList>
            <person name="Ryan C."/>
        </authorList>
    </citation>
    <scope>NUCLEOTIDE SEQUENCE [LARGE SCALE GENOMIC DNA]</scope>
</reference>
<dbReference type="AlphaFoldDB" id="A0ABC8WIR1"/>
<name>A0ABC8WIR1_9POAL</name>
<organism evidence="12 13">
    <name type="scientific">Urochloa decumbens</name>
    <dbReference type="NCBI Taxonomy" id="240449"/>
    <lineage>
        <taxon>Eukaryota</taxon>
        <taxon>Viridiplantae</taxon>
        <taxon>Streptophyta</taxon>
        <taxon>Embryophyta</taxon>
        <taxon>Tracheophyta</taxon>
        <taxon>Spermatophyta</taxon>
        <taxon>Magnoliopsida</taxon>
        <taxon>Liliopsida</taxon>
        <taxon>Poales</taxon>
        <taxon>Poaceae</taxon>
        <taxon>PACMAD clade</taxon>
        <taxon>Panicoideae</taxon>
        <taxon>Panicodae</taxon>
        <taxon>Paniceae</taxon>
        <taxon>Melinidinae</taxon>
        <taxon>Urochloa</taxon>
    </lineage>
</organism>
<evidence type="ECO:0000256" key="10">
    <source>
        <dbReference type="SAM" id="MobiDB-lite"/>
    </source>
</evidence>
<evidence type="ECO:0000256" key="2">
    <source>
        <dbReference type="ARBA" id="ARBA00022771"/>
    </source>
</evidence>
<dbReference type="Proteomes" id="UP001497457">
    <property type="component" value="Chromosome 12b"/>
</dbReference>
<dbReference type="PROSITE" id="PS50884">
    <property type="entry name" value="ZF_DOF_2"/>
    <property type="match status" value="1"/>
</dbReference>
<dbReference type="PANTHER" id="PTHR31992">
    <property type="entry name" value="DOF ZINC FINGER PROTEIN DOF1.4-RELATED"/>
    <property type="match status" value="1"/>
</dbReference>
<keyword evidence="1 9" id="KW-0479">Metal-binding</keyword>
<dbReference type="InterPro" id="IPR003851">
    <property type="entry name" value="Znf_Dof"/>
</dbReference>
<evidence type="ECO:0000313" key="12">
    <source>
        <dbReference type="EMBL" id="CAL4910671.1"/>
    </source>
</evidence>
<evidence type="ECO:0000256" key="9">
    <source>
        <dbReference type="RuleBase" id="RU369094"/>
    </source>
</evidence>
<dbReference type="GO" id="GO:0003677">
    <property type="term" value="F:DNA binding"/>
    <property type="evidence" value="ECO:0007669"/>
    <property type="project" value="UniProtKB-UniRule"/>
</dbReference>
<proteinExistence type="predicted"/>
<dbReference type="GO" id="GO:0008270">
    <property type="term" value="F:zinc ion binding"/>
    <property type="evidence" value="ECO:0007669"/>
    <property type="project" value="UniProtKB-KW"/>
</dbReference>
<dbReference type="InterPro" id="IPR045174">
    <property type="entry name" value="Dof"/>
</dbReference>
<keyword evidence="2 8" id="KW-0863">Zinc-finger</keyword>
<keyword evidence="13" id="KW-1185">Reference proteome</keyword>
<accession>A0ABC8WIR1</accession>
<protein>
    <recommendedName>
        <fullName evidence="9">Dof zinc finger protein</fullName>
    </recommendedName>
</protein>
<evidence type="ECO:0000259" key="11">
    <source>
        <dbReference type="PROSITE" id="PS50884"/>
    </source>
</evidence>
<evidence type="ECO:0000256" key="7">
    <source>
        <dbReference type="ARBA" id="ARBA00023242"/>
    </source>
</evidence>
<keyword evidence="6 9" id="KW-0804">Transcription</keyword>
<evidence type="ECO:0000313" key="13">
    <source>
        <dbReference type="Proteomes" id="UP001497457"/>
    </source>
</evidence>
<comment type="subcellular location">
    <subcellularLocation>
        <location evidence="8 9">Nucleus</location>
    </subcellularLocation>
</comment>
<dbReference type="EMBL" id="OZ075122">
    <property type="protein sequence ID" value="CAL4910671.1"/>
    <property type="molecule type" value="Genomic_DNA"/>
</dbReference>